<comment type="caution">
    <text evidence="2">The sequence shown here is derived from an EMBL/GenBank/DDBJ whole genome shotgun (WGS) entry which is preliminary data.</text>
</comment>
<dbReference type="STRING" id="1150600.ADIARSV_0796"/>
<dbReference type="InterPro" id="IPR006119">
    <property type="entry name" value="Resolv_N"/>
</dbReference>
<organism evidence="2 3">
    <name type="scientific">Arcticibacter svalbardensis MN12-7</name>
    <dbReference type="NCBI Taxonomy" id="1150600"/>
    <lineage>
        <taxon>Bacteria</taxon>
        <taxon>Pseudomonadati</taxon>
        <taxon>Bacteroidota</taxon>
        <taxon>Sphingobacteriia</taxon>
        <taxon>Sphingobacteriales</taxon>
        <taxon>Sphingobacteriaceae</taxon>
        <taxon>Arcticibacter</taxon>
    </lineage>
</organism>
<protein>
    <submittedName>
        <fullName evidence="2">Resolvase-like protein</fullName>
    </submittedName>
</protein>
<dbReference type="PANTHER" id="PTHR30461">
    <property type="entry name" value="DNA-INVERTASE FROM LAMBDOID PROPHAGE"/>
    <property type="match status" value="1"/>
</dbReference>
<dbReference type="Pfam" id="PF00239">
    <property type="entry name" value="Resolvase"/>
    <property type="match status" value="1"/>
</dbReference>
<dbReference type="OrthoDB" id="9797501at2"/>
<dbReference type="eggNOG" id="COG1961">
    <property type="taxonomic scope" value="Bacteria"/>
</dbReference>
<dbReference type="SUPFAM" id="SSF53041">
    <property type="entry name" value="Resolvase-like"/>
    <property type="match status" value="1"/>
</dbReference>
<reference evidence="2 3" key="1">
    <citation type="journal article" date="2013" name="Genome Announc.">
        <title>Draft Genome Sequence of Arcticibacter svalbardensis Strain MN12-7T, a Member of the Family Sphingobacteriaceae Isolated from an Arctic Soil Sample.</title>
        <authorList>
            <person name="Shivaji S."/>
            <person name="Ara S."/>
            <person name="Prasad S."/>
            <person name="Manasa B.P."/>
            <person name="Begum Z."/>
            <person name="Singh A."/>
            <person name="Kumar Pinnaka A."/>
        </authorList>
    </citation>
    <scope>NUCLEOTIDE SEQUENCE [LARGE SCALE GENOMIC DNA]</scope>
    <source>
        <strain evidence="2 3">MN12-7</strain>
    </source>
</reference>
<evidence type="ECO:0000259" key="1">
    <source>
        <dbReference type="PROSITE" id="PS51736"/>
    </source>
</evidence>
<proteinExistence type="predicted"/>
<dbReference type="InterPro" id="IPR036162">
    <property type="entry name" value="Resolvase-like_N_sf"/>
</dbReference>
<dbReference type="CDD" id="cd03768">
    <property type="entry name" value="SR_ResInv"/>
    <property type="match status" value="1"/>
</dbReference>
<dbReference type="PANTHER" id="PTHR30461:SF19">
    <property type="entry name" value="SITE-SPECIFIC RECOMBINASE RESOLVASE FAMILY"/>
    <property type="match status" value="1"/>
</dbReference>
<dbReference type="PROSITE" id="PS51736">
    <property type="entry name" value="RECOMBINASES_3"/>
    <property type="match status" value="1"/>
</dbReference>
<dbReference type="SMART" id="SM00857">
    <property type="entry name" value="Resolvase"/>
    <property type="match status" value="1"/>
</dbReference>
<dbReference type="GO" id="GO:0003677">
    <property type="term" value="F:DNA binding"/>
    <property type="evidence" value="ECO:0007669"/>
    <property type="project" value="InterPro"/>
</dbReference>
<keyword evidence="3" id="KW-1185">Reference proteome</keyword>
<dbReference type="Proteomes" id="UP000014174">
    <property type="component" value="Unassembled WGS sequence"/>
</dbReference>
<feature type="domain" description="Resolvase/invertase-type recombinase catalytic" evidence="1">
    <location>
        <begin position="3"/>
        <end position="144"/>
    </location>
</feature>
<sequence length="208" mass="23417">MARTIAYLRVSALDQNLEKNKADILHLANDKSLGPAEFVEEKVSGKIPWKQRRIGPLLQELIKGDVIILSEFSRLGRSMLECMEIISIAVQKGIRIYTVKGGWSLDNTIQSKVMAMVFSMAAEIERDLISKRTKEAFQSVKLSGIKLGRPKGPGKSKLDILRPEIEALLNNGTSQKFISKRYNITESTLSNWIKKNSIRTLTNIFKVL</sequence>
<name>R9GWS6_9SPHI</name>
<accession>R9GWS6</accession>
<dbReference type="EMBL" id="AQPN01000032">
    <property type="protein sequence ID" value="EOR95980.1"/>
    <property type="molecule type" value="Genomic_DNA"/>
</dbReference>
<dbReference type="AlphaFoldDB" id="R9GWS6"/>
<gene>
    <name evidence="2" type="ORF">ADIARSV_0796</name>
</gene>
<dbReference type="Gene3D" id="1.10.10.60">
    <property type="entry name" value="Homeodomain-like"/>
    <property type="match status" value="1"/>
</dbReference>
<dbReference type="InterPro" id="IPR050639">
    <property type="entry name" value="SSR_resolvase"/>
</dbReference>
<dbReference type="Gene3D" id="3.40.50.1390">
    <property type="entry name" value="Resolvase, N-terminal catalytic domain"/>
    <property type="match status" value="1"/>
</dbReference>
<evidence type="ECO:0000313" key="3">
    <source>
        <dbReference type="Proteomes" id="UP000014174"/>
    </source>
</evidence>
<evidence type="ECO:0000313" key="2">
    <source>
        <dbReference type="EMBL" id="EOR95980.1"/>
    </source>
</evidence>
<dbReference type="GO" id="GO:0000150">
    <property type="term" value="F:DNA strand exchange activity"/>
    <property type="evidence" value="ECO:0007669"/>
    <property type="project" value="InterPro"/>
</dbReference>
<dbReference type="PATRIC" id="fig|1150600.3.peg.783"/>